<feature type="region of interest" description="Disordered" evidence="1">
    <location>
        <begin position="1"/>
        <end position="31"/>
    </location>
</feature>
<protein>
    <submittedName>
        <fullName evidence="2">Uncharacterized protein</fullName>
    </submittedName>
</protein>
<feature type="compositionally biased region" description="Pro residues" evidence="1">
    <location>
        <begin position="19"/>
        <end position="30"/>
    </location>
</feature>
<sequence>MTPCFESAAGLLPSDFSPGVPPKPRSPWSPLPEVARLQVPPRPSAIPTLTAFTPPLNNVPSPSLLPLPT</sequence>
<dbReference type="EMBL" id="NKUJ01000007">
    <property type="protein sequence ID" value="RMJ19528.1"/>
    <property type="molecule type" value="Genomic_DNA"/>
</dbReference>
<evidence type="ECO:0000313" key="3">
    <source>
        <dbReference type="Proteomes" id="UP000277212"/>
    </source>
</evidence>
<gene>
    <name evidence="2" type="ORF">CDV36_000766</name>
</gene>
<comment type="caution">
    <text evidence="2">The sequence shown here is derived from an EMBL/GenBank/DDBJ whole genome shotgun (WGS) entry which is preliminary data.</text>
</comment>
<reference evidence="2 3" key="1">
    <citation type="submission" date="2017-06" db="EMBL/GenBank/DDBJ databases">
        <title>Comparative genomic analysis of Ambrosia Fusariam Clade fungi.</title>
        <authorList>
            <person name="Stajich J.E."/>
            <person name="Carrillo J."/>
            <person name="Kijimoto T."/>
            <person name="Eskalen A."/>
            <person name="O'Donnell K."/>
            <person name="Kasson M."/>
        </authorList>
    </citation>
    <scope>NUCLEOTIDE SEQUENCE [LARGE SCALE GENOMIC DNA]</scope>
    <source>
        <strain evidence="2">UCR3666</strain>
    </source>
</reference>
<organism evidence="2 3">
    <name type="scientific">Fusarium kuroshium</name>
    <dbReference type="NCBI Taxonomy" id="2010991"/>
    <lineage>
        <taxon>Eukaryota</taxon>
        <taxon>Fungi</taxon>
        <taxon>Dikarya</taxon>
        <taxon>Ascomycota</taxon>
        <taxon>Pezizomycotina</taxon>
        <taxon>Sordariomycetes</taxon>
        <taxon>Hypocreomycetidae</taxon>
        <taxon>Hypocreales</taxon>
        <taxon>Nectriaceae</taxon>
        <taxon>Fusarium</taxon>
        <taxon>Fusarium solani species complex</taxon>
    </lineage>
</organism>
<keyword evidence="3" id="KW-1185">Reference proteome</keyword>
<evidence type="ECO:0000256" key="1">
    <source>
        <dbReference type="SAM" id="MobiDB-lite"/>
    </source>
</evidence>
<name>A0A3M2SPM9_9HYPO</name>
<accession>A0A3M2SPM9</accession>
<proteinExistence type="predicted"/>
<dbReference type="AlphaFoldDB" id="A0A3M2SPM9"/>
<evidence type="ECO:0000313" key="2">
    <source>
        <dbReference type="EMBL" id="RMJ19528.1"/>
    </source>
</evidence>
<dbReference type="Proteomes" id="UP000277212">
    <property type="component" value="Unassembled WGS sequence"/>
</dbReference>